<dbReference type="Gene3D" id="3.30.390.50">
    <property type="entry name" value="CO dehydrogenase flavoprotein, C-terminal domain"/>
    <property type="match status" value="1"/>
</dbReference>
<dbReference type="EMBL" id="BMPF01000001">
    <property type="protein sequence ID" value="GGL21069.1"/>
    <property type="molecule type" value="Genomic_DNA"/>
</dbReference>
<dbReference type="RefSeq" id="WP_229870792.1">
    <property type="nucleotide sequence ID" value="NZ_BMPF01000001.1"/>
</dbReference>
<organism evidence="1 2">
    <name type="scientific">Halarchaeum grantii</name>
    <dbReference type="NCBI Taxonomy" id="1193105"/>
    <lineage>
        <taxon>Archaea</taxon>
        <taxon>Methanobacteriati</taxon>
        <taxon>Methanobacteriota</taxon>
        <taxon>Stenosarchaea group</taxon>
        <taxon>Halobacteria</taxon>
        <taxon>Halobacteriales</taxon>
        <taxon>Halobacteriaceae</taxon>
    </lineage>
</organism>
<dbReference type="AlphaFoldDB" id="A0A830EQT7"/>
<proteinExistence type="predicted"/>
<name>A0A830EQT7_9EURY</name>
<comment type="caution">
    <text evidence="1">The sequence shown here is derived from an EMBL/GenBank/DDBJ whole genome shotgun (WGS) entry which is preliminary data.</text>
</comment>
<evidence type="ECO:0000313" key="1">
    <source>
        <dbReference type="EMBL" id="GGL21069.1"/>
    </source>
</evidence>
<accession>A0A830EQT7</accession>
<evidence type="ECO:0008006" key="3">
    <source>
        <dbReference type="Google" id="ProtNLM"/>
    </source>
</evidence>
<protein>
    <recommendedName>
        <fullName evidence="3">Lipoate--protein ligase</fullName>
    </recommendedName>
</protein>
<sequence length="89" mass="9409">MHGESSVKVPGGKLVRAAVTYEAHVQSVEIRGDFFLEPPEALTALERAVEGLPRDASHEEFATAVGAVDATLVGFDADDVATAVREAME</sequence>
<evidence type="ECO:0000313" key="2">
    <source>
        <dbReference type="Proteomes" id="UP000628840"/>
    </source>
</evidence>
<keyword evidence="2" id="KW-1185">Reference proteome</keyword>
<dbReference type="Proteomes" id="UP000628840">
    <property type="component" value="Unassembled WGS sequence"/>
</dbReference>
<gene>
    <name evidence="1" type="ORF">GCM10009037_00450</name>
</gene>
<reference evidence="1 2" key="1">
    <citation type="journal article" date="2019" name="Int. J. Syst. Evol. Microbiol.">
        <title>The Global Catalogue of Microorganisms (GCM) 10K type strain sequencing project: providing services to taxonomists for standard genome sequencing and annotation.</title>
        <authorList>
            <consortium name="The Broad Institute Genomics Platform"/>
            <consortium name="The Broad Institute Genome Sequencing Center for Infectious Disease"/>
            <person name="Wu L."/>
            <person name="Ma J."/>
        </authorList>
    </citation>
    <scope>NUCLEOTIDE SEQUENCE [LARGE SCALE GENOMIC DNA]</scope>
    <source>
        <strain evidence="1 2">JCM 19585</strain>
    </source>
</reference>